<evidence type="ECO:0000256" key="8">
    <source>
        <dbReference type="PIRSR" id="PIRSR630616-2"/>
    </source>
</evidence>
<organism evidence="11 12">
    <name type="scientific">Teladorsagia circumcincta</name>
    <name type="common">Brown stomach worm</name>
    <name type="synonym">Ostertagia circumcincta</name>
    <dbReference type="NCBI Taxonomy" id="45464"/>
    <lineage>
        <taxon>Eukaryota</taxon>
        <taxon>Metazoa</taxon>
        <taxon>Ecdysozoa</taxon>
        <taxon>Nematoda</taxon>
        <taxon>Chromadorea</taxon>
        <taxon>Rhabditida</taxon>
        <taxon>Rhabditina</taxon>
        <taxon>Rhabditomorpha</taxon>
        <taxon>Strongyloidea</taxon>
        <taxon>Trichostrongylidae</taxon>
        <taxon>Teladorsagia</taxon>
    </lineage>
</organism>
<evidence type="ECO:0000259" key="10">
    <source>
        <dbReference type="PROSITE" id="PS50011"/>
    </source>
</evidence>
<dbReference type="Proteomes" id="UP000230423">
    <property type="component" value="Unassembled WGS sequence"/>
</dbReference>
<proteinExistence type="predicted"/>
<evidence type="ECO:0000256" key="4">
    <source>
        <dbReference type="ARBA" id="ARBA00022777"/>
    </source>
</evidence>
<comment type="catalytic activity">
    <reaction evidence="7">
        <text>L-seryl-[protein] + ATP = O-phospho-L-seryl-[protein] + ADP + H(+)</text>
        <dbReference type="Rhea" id="RHEA:17989"/>
        <dbReference type="Rhea" id="RHEA-COMP:9863"/>
        <dbReference type="Rhea" id="RHEA-COMP:11604"/>
        <dbReference type="ChEBI" id="CHEBI:15378"/>
        <dbReference type="ChEBI" id="CHEBI:29999"/>
        <dbReference type="ChEBI" id="CHEBI:30616"/>
        <dbReference type="ChEBI" id="CHEBI:83421"/>
        <dbReference type="ChEBI" id="CHEBI:456216"/>
        <dbReference type="EC" id="2.7.11.1"/>
    </reaction>
</comment>
<feature type="binding site" evidence="8 9">
    <location>
        <position position="66"/>
    </location>
    <ligand>
        <name>ATP</name>
        <dbReference type="ChEBI" id="CHEBI:30616"/>
    </ligand>
</feature>
<evidence type="ECO:0000256" key="9">
    <source>
        <dbReference type="PROSITE-ProRule" id="PRU10141"/>
    </source>
</evidence>
<feature type="domain" description="Protein kinase" evidence="10">
    <location>
        <begin position="1"/>
        <end position="163"/>
    </location>
</feature>
<keyword evidence="12" id="KW-1185">Reference proteome</keyword>
<dbReference type="EMBL" id="KZ351300">
    <property type="protein sequence ID" value="PIO63092.1"/>
    <property type="molecule type" value="Genomic_DNA"/>
</dbReference>
<evidence type="ECO:0000313" key="12">
    <source>
        <dbReference type="Proteomes" id="UP000230423"/>
    </source>
</evidence>
<protein>
    <recommendedName>
        <fullName evidence="10">Protein kinase domain-containing protein</fullName>
    </recommendedName>
</protein>
<dbReference type="SUPFAM" id="SSF56112">
    <property type="entry name" value="Protein kinase-like (PK-like)"/>
    <property type="match status" value="1"/>
</dbReference>
<dbReference type="GO" id="GO:0004674">
    <property type="term" value="F:protein serine/threonine kinase activity"/>
    <property type="evidence" value="ECO:0007669"/>
    <property type="project" value="UniProtKB-KW"/>
</dbReference>
<dbReference type="Gene3D" id="3.30.200.20">
    <property type="entry name" value="Phosphorylase Kinase, domain 1"/>
    <property type="match status" value="1"/>
</dbReference>
<comment type="catalytic activity">
    <reaction evidence="6">
        <text>L-threonyl-[protein] + ATP = O-phospho-L-threonyl-[protein] + ADP + H(+)</text>
        <dbReference type="Rhea" id="RHEA:46608"/>
        <dbReference type="Rhea" id="RHEA-COMP:11060"/>
        <dbReference type="Rhea" id="RHEA-COMP:11605"/>
        <dbReference type="ChEBI" id="CHEBI:15378"/>
        <dbReference type="ChEBI" id="CHEBI:30013"/>
        <dbReference type="ChEBI" id="CHEBI:30616"/>
        <dbReference type="ChEBI" id="CHEBI:61977"/>
        <dbReference type="ChEBI" id="CHEBI:456216"/>
        <dbReference type="EC" id="2.7.11.1"/>
    </reaction>
</comment>
<name>A0A2G9U066_TELCI</name>
<evidence type="ECO:0000256" key="5">
    <source>
        <dbReference type="ARBA" id="ARBA00022840"/>
    </source>
</evidence>
<keyword evidence="3 8" id="KW-0547">Nucleotide-binding</keyword>
<dbReference type="SMART" id="SM00220">
    <property type="entry name" value="S_TKc"/>
    <property type="match status" value="1"/>
</dbReference>
<dbReference type="AlphaFoldDB" id="A0A2G9U066"/>
<dbReference type="Pfam" id="PF00069">
    <property type="entry name" value="Pkinase"/>
    <property type="match status" value="2"/>
</dbReference>
<keyword evidence="4" id="KW-0418">Kinase</keyword>
<evidence type="ECO:0000313" key="11">
    <source>
        <dbReference type="EMBL" id="PIO63092.1"/>
    </source>
</evidence>
<dbReference type="Gene3D" id="1.10.510.10">
    <property type="entry name" value="Transferase(Phosphotransferase) domain 1"/>
    <property type="match status" value="1"/>
</dbReference>
<dbReference type="PROSITE" id="PS00107">
    <property type="entry name" value="PROTEIN_KINASE_ATP"/>
    <property type="match status" value="1"/>
</dbReference>
<dbReference type="InterPro" id="IPR017441">
    <property type="entry name" value="Protein_kinase_ATP_BS"/>
</dbReference>
<gene>
    <name evidence="11" type="ORF">TELCIR_15325</name>
</gene>
<dbReference type="FunFam" id="3.30.200.20:FF:000042">
    <property type="entry name" value="Aurora kinase A"/>
    <property type="match status" value="1"/>
</dbReference>
<evidence type="ECO:0000256" key="3">
    <source>
        <dbReference type="ARBA" id="ARBA00022741"/>
    </source>
</evidence>
<dbReference type="PANTHER" id="PTHR24350">
    <property type="entry name" value="SERINE/THREONINE-PROTEIN KINASE IAL-RELATED"/>
    <property type="match status" value="1"/>
</dbReference>
<keyword evidence="1" id="KW-0723">Serine/threonine-protein kinase</keyword>
<dbReference type="GO" id="GO:0005524">
    <property type="term" value="F:ATP binding"/>
    <property type="evidence" value="ECO:0007669"/>
    <property type="project" value="UniProtKB-UniRule"/>
</dbReference>
<accession>A0A2G9U066</accession>
<dbReference type="InterPro" id="IPR011009">
    <property type="entry name" value="Kinase-like_dom_sf"/>
</dbReference>
<evidence type="ECO:0000256" key="2">
    <source>
        <dbReference type="ARBA" id="ARBA00022679"/>
    </source>
</evidence>
<keyword evidence="2" id="KW-0808">Transferase</keyword>
<reference evidence="11 12" key="1">
    <citation type="submission" date="2015-09" db="EMBL/GenBank/DDBJ databases">
        <title>Draft genome of the parasitic nematode Teladorsagia circumcincta isolate WARC Sus (inbred).</title>
        <authorList>
            <person name="Mitreva M."/>
        </authorList>
    </citation>
    <scope>NUCLEOTIDE SEQUENCE [LARGE SCALE GENOMIC DNA]</scope>
    <source>
        <strain evidence="11 12">S</strain>
    </source>
</reference>
<sequence>MDVNENEKSSIEQQEWLRDDPSTYIPERGGRFSLDDFEIGRPLGKGKFGSVYLARLKKNHFIVALKVLFKSQLTKSRVEHQLLREIEIQAHLRRQTMCGTLDYLPPEIVLGEEHQEQVDIWSIGVLCYEFLVGTPPFEHEDSVSTYRAIHDVCGFIFKLLFIA</sequence>
<dbReference type="OrthoDB" id="10070999at2759"/>
<keyword evidence="5 8" id="KW-0067">ATP-binding</keyword>
<evidence type="ECO:0000256" key="1">
    <source>
        <dbReference type="ARBA" id="ARBA00022527"/>
    </source>
</evidence>
<dbReference type="InterPro" id="IPR030616">
    <property type="entry name" value="Aur-like"/>
</dbReference>
<feature type="binding site" evidence="8">
    <location>
        <position position="47"/>
    </location>
    <ligand>
        <name>ATP</name>
        <dbReference type="ChEBI" id="CHEBI:30616"/>
    </ligand>
</feature>
<dbReference type="PROSITE" id="PS50011">
    <property type="entry name" value="PROTEIN_KINASE_DOM"/>
    <property type="match status" value="1"/>
</dbReference>
<evidence type="ECO:0000256" key="6">
    <source>
        <dbReference type="ARBA" id="ARBA00047899"/>
    </source>
</evidence>
<dbReference type="InterPro" id="IPR000719">
    <property type="entry name" value="Prot_kinase_dom"/>
</dbReference>
<evidence type="ECO:0000256" key="7">
    <source>
        <dbReference type="ARBA" id="ARBA00048679"/>
    </source>
</evidence>